<keyword evidence="5" id="KW-0328">Glycosyltransferase</keyword>
<evidence type="ECO:0000256" key="12">
    <source>
        <dbReference type="ARBA" id="ARBA00045097"/>
    </source>
</evidence>
<evidence type="ECO:0000256" key="2">
    <source>
        <dbReference type="ARBA" id="ARBA00004922"/>
    </source>
</evidence>
<dbReference type="GO" id="GO:0006487">
    <property type="term" value="P:protein N-linked glycosylation"/>
    <property type="evidence" value="ECO:0007669"/>
    <property type="project" value="TreeGrafter"/>
</dbReference>
<organism evidence="14 15">
    <name type="scientific">Candidatus Sungbacteria bacterium RIFCSPHIGHO2_02_FULL_53_17</name>
    <dbReference type="NCBI Taxonomy" id="1802275"/>
    <lineage>
        <taxon>Bacteria</taxon>
        <taxon>Candidatus Sungiibacteriota</taxon>
    </lineage>
</organism>
<evidence type="ECO:0000256" key="7">
    <source>
        <dbReference type="ARBA" id="ARBA00022692"/>
    </source>
</evidence>
<keyword evidence="6" id="KW-0808">Transferase</keyword>
<keyword evidence="9" id="KW-0735">Signal-anchor</keyword>
<evidence type="ECO:0000313" key="15">
    <source>
        <dbReference type="Proteomes" id="UP000177177"/>
    </source>
</evidence>
<dbReference type="CDD" id="cd04188">
    <property type="entry name" value="DPG_synthase"/>
    <property type="match status" value="1"/>
</dbReference>
<evidence type="ECO:0000259" key="13">
    <source>
        <dbReference type="Pfam" id="PF00535"/>
    </source>
</evidence>
<dbReference type="EMBL" id="MHQN01000031">
    <property type="protein sequence ID" value="OHA02804.1"/>
    <property type="molecule type" value="Genomic_DNA"/>
</dbReference>
<dbReference type="InterPro" id="IPR001173">
    <property type="entry name" value="Glyco_trans_2-like"/>
</dbReference>
<keyword evidence="7" id="KW-0812">Transmembrane</keyword>
<dbReference type="GO" id="GO:0004581">
    <property type="term" value="F:dolichyl-phosphate beta-glucosyltransferase activity"/>
    <property type="evidence" value="ECO:0007669"/>
    <property type="project" value="UniProtKB-EC"/>
</dbReference>
<gene>
    <name evidence="14" type="ORF">A3C92_00925</name>
</gene>
<evidence type="ECO:0000256" key="9">
    <source>
        <dbReference type="ARBA" id="ARBA00022968"/>
    </source>
</evidence>
<keyword evidence="8" id="KW-0256">Endoplasmic reticulum</keyword>
<comment type="catalytic activity">
    <reaction evidence="12">
        <text>a di-trans,poly-cis-dolichyl phosphate + UDP-alpha-D-glucose = a di-trans,poly-cis-dolichyl beta-D-glucosyl phosphate + UDP</text>
        <dbReference type="Rhea" id="RHEA:15401"/>
        <dbReference type="Rhea" id="RHEA-COMP:19498"/>
        <dbReference type="Rhea" id="RHEA-COMP:19502"/>
        <dbReference type="ChEBI" id="CHEBI:57525"/>
        <dbReference type="ChEBI" id="CHEBI:57683"/>
        <dbReference type="ChEBI" id="CHEBI:58223"/>
        <dbReference type="ChEBI" id="CHEBI:58885"/>
        <dbReference type="EC" id="2.4.1.117"/>
    </reaction>
    <physiologicalReaction direction="left-to-right" evidence="12">
        <dbReference type="Rhea" id="RHEA:15402"/>
    </physiologicalReaction>
</comment>
<accession>A0A1G2KUE7</accession>
<feature type="domain" description="Glycosyltransferase 2-like" evidence="13">
    <location>
        <begin position="4"/>
        <end position="135"/>
    </location>
</feature>
<evidence type="ECO:0000256" key="3">
    <source>
        <dbReference type="ARBA" id="ARBA00006739"/>
    </source>
</evidence>
<evidence type="ECO:0000256" key="10">
    <source>
        <dbReference type="ARBA" id="ARBA00022989"/>
    </source>
</evidence>
<protein>
    <recommendedName>
        <fullName evidence="4">dolichyl-phosphate beta-glucosyltransferase</fullName>
        <ecNumber evidence="4">2.4.1.117</ecNumber>
    </recommendedName>
</protein>
<evidence type="ECO:0000313" key="14">
    <source>
        <dbReference type="EMBL" id="OHA02804.1"/>
    </source>
</evidence>
<dbReference type="PANTHER" id="PTHR10859:SF91">
    <property type="entry name" value="DOLICHYL-PHOSPHATE BETA-GLUCOSYLTRANSFERASE"/>
    <property type="match status" value="1"/>
</dbReference>
<keyword evidence="11" id="KW-0472">Membrane</keyword>
<dbReference type="Gene3D" id="3.90.550.10">
    <property type="entry name" value="Spore Coat Polysaccharide Biosynthesis Protein SpsA, Chain A"/>
    <property type="match status" value="1"/>
</dbReference>
<dbReference type="AlphaFoldDB" id="A0A1G2KUE7"/>
<evidence type="ECO:0000256" key="6">
    <source>
        <dbReference type="ARBA" id="ARBA00022679"/>
    </source>
</evidence>
<dbReference type="EC" id="2.4.1.117" evidence="4"/>
<name>A0A1G2KUE7_9BACT</name>
<evidence type="ECO:0000256" key="11">
    <source>
        <dbReference type="ARBA" id="ARBA00023136"/>
    </source>
</evidence>
<keyword evidence="10" id="KW-1133">Transmembrane helix</keyword>
<comment type="caution">
    <text evidence="14">The sequence shown here is derived from an EMBL/GenBank/DDBJ whole genome shotgun (WGS) entry which is preliminary data.</text>
</comment>
<dbReference type="InterPro" id="IPR029044">
    <property type="entry name" value="Nucleotide-diphossugar_trans"/>
</dbReference>
<sequence>MFLSWIIPAYNEEQRIGTSIREVDAYLRKKQFPGGYEIVVCDSASRDRTTDIVQGLQAQMSHLRLIVVENRGKGWAVREAMRAVNGDIRIFSDADNSVSPEQCDKLLPFVRTPQTRGEYDVVIGSIEVPGALIEEQAQWYRRLLGKAAKYVIRAGTGLWDIRDSQRGFKLFTAEAARRVFPLQTIAGWGFDFEVLLIAKKSGFRIKEVPVHWVNPGGSRVGLGAYVTTLHDLLRVMRNNISGRYRV</sequence>
<evidence type="ECO:0000256" key="4">
    <source>
        <dbReference type="ARBA" id="ARBA00012583"/>
    </source>
</evidence>
<reference evidence="14 15" key="1">
    <citation type="journal article" date="2016" name="Nat. Commun.">
        <title>Thousands of microbial genomes shed light on interconnected biogeochemical processes in an aquifer system.</title>
        <authorList>
            <person name="Anantharaman K."/>
            <person name="Brown C.T."/>
            <person name="Hug L.A."/>
            <person name="Sharon I."/>
            <person name="Castelle C.J."/>
            <person name="Probst A.J."/>
            <person name="Thomas B.C."/>
            <person name="Singh A."/>
            <person name="Wilkins M.J."/>
            <person name="Karaoz U."/>
            <person name="Brodie E.L."/>
            <person name="Williams K.H."/>
            <person name="Hubbard S.S."/>
            <person name="Banfield J.F."/>
        </authorList>
    </citation>
    <scope>NUCLEOTIDE SEQUENCE [LARGE SCALE GENOMIC DNA]</scope>
</reference>
<comment type="pathway">
    <text evidence="2">Protein modification; protein glycosylation.</text>
</comment>
<dbReference type="InterPro" id="IPR035518">
    <property type="entry name" value="DPG_synthase"/>
</dbReference>
<evidence type="ECO:0000256" key="8">
    <source>
        <dbReference type="ARBA" id="ARBA00022824"/>
    </source>
</evidence>
<dbReference type="Pfam" id="PF00535">
    <property type="entry name" value="Glycos_transf_2"/>
    <property type="match status" value="1"/>
</dbReference>
<dbReference type="SUPFAM" id="SSF53448">
    <property type="entry name" value="Nucleotide-diphospho-sugar transferases"/>
    <property type="match status" value="1"/>
</dbReference>
<comment type="subcellular location">
    <subcellularLocation>
        <location evidence="1">Endoplasmic reticulum membrane</location>
        <topology evidence="1">Single-pass membrane protein</topology>
    </subcellularLocation>
</comment>
<comment type="similarity">
    <text evidence="3">Belongs to the glycosyltransferase 2 family.</text>
</comment>
<evidence type="ECO:0000256" key="1">
    <source>
        <dbReference type="ARBA" id="ARBA00004389"/>
    </source>
</evidence>
<evidence type="ECO:0000256" key="5">
    <source>
        <dbReference type="ARBA" id="ARBA00022676"/>
    </source>
</evidence>
<proteinExistence type="inferred from homology"/>
<dbReference type="Proteomes" id="UP000177177">
    <property type="component" value="Unassembled WGS sequence"/>
</dbReference>
<dbReference type="PANTHER" id="PTHR10859">
    <property type="entry name" value="GLYCOSYL TRANSFERASE"/>
    <property type="match status" value="1"/>
</dbReference>